<organism evidence="2 3">
    <name type="scientific">Enterococcus casseliflavus</name>
    <name type="common">Enterococcus flavescens</name>
    <dbReference type="NCBI Taxonomy" id="37734"/>
    <lineage>
        <taxon>Bacteria</taxon>
        <taxon>Bacillati</taxon>
        <taxon>Bacillota</taxon>
        <taxon>Bacilli</taxon>
        <taxon>Lactobacillales</taxon>
        <taxon>Enterococcaceae</taxon>
        <taxon>Enterococcus</taxon>
    </lineage>
</organism>
<dbReference type="AlphaFoldDB" id="A0A415EQR1"/>
<feature type="transmembrane region" description="Helical" evidence="1">
    <location>
        <begin position="71"/>
        <end position="97"/>
    </location>
</feature>
<accession>A0A415EQR1</accession>
<reference evidence="2 3" key="1">
    <citation type="submission" date="2018-08" db="EMBL/GenBank/DDBJ databases">
        <title>A genome reference for cultivated species of the human gut microbiota.</title>
        <authorList>
            <person name="Zou Y."/>
            <person name="Xue W."/>
            <person name="Luo G."/>
        </authorList>
    </citation>
    <scope>NUCLEOTIDE SEQUENCE [LARGE SCALE GENOMIC DNA]</scope>
    <source>
        <strain evidence="2 3">AF48-16</strain>
    </source>
</reference>
<protein>
    <submittedName>
        <fullName evidence="2">Uncharacterized protein</fullName>
    </submittedName>
</protein>
<gene>
    <name evidence="2" type="ORF">DW084_13975</name>
</gene>
<sequence length="168" mass="19796">MKQRVTREEVKERLVTDAYFQKGRSALKTRQTILTILAWLMVLVPFVWLAIPLTLPNLADRIAFRTYLEEAVTFEFLALFLGISFLVLVLTFTLLTLRNNRRFKRLLQKQSMHDEAALEKRKELLEAFYEERFGTKEERHGAKYYAVAPEQNIGEREIQELFRRNGVG</sequence>
<dbReference type="Proteomes" id="UP000286288">
    <property type="component" value="Unassembled WGS sequence"/>
</dbReference>
<keyword evidence="1" id="KW-0812">Transmembrane</keyword>
<feature type="transmembrane region" description="Helical" evidence="1">
    <location>
        <begin position="32"/>
        <end position="51"/>
    </location>
</feature>
<comment type="caution">
    <text evidence="2">The sequence shown here is derived from an EMBL/GenBank/DDBJ whole genome shotgun (WGS) entry which is preliminary data.</text>
</comment>
<evidence type="ECO:0000256" key="1">
    <source>
        <dbReference type="SAM" id="Phobius"/>
    </source>
</evidence>
<keyword evidence="1" id="KW-1133">Transmembrane helix</keyword>
<evidence type="ECO:0000313" key="3">
    <source>
        <dbReference type="Proteomes" id="UP000286288"/>
    </source>
</evidence>
<dbReference type="RefSeq" id="WP_151196073.1">
    <property type="nucleotide sequence ID" value="NZ_JAFLJG010000009.1"/>
</dbReference>
<evidence type="ECO:0000313" key="2">
    <source>
        <dbReference type="EMBL" id="RHK05384.1"/>
    </source>
</evidence>
<dbReference type="EMBL" id="QRMZ01000020">
    <property type="protein sequence ID" value="RHK05384.1"/>
    <property type="molecule type" value="Genomic_DNA"/>
</dbReference>
<proteinExistence type="predicted"/>
<name>A0A415EQR1_ENTCA</name>
<keyword evidence="1" id="KW-0472">Membrane</keyword>